<dbReference type="InterPro" id="IPR036291">
    <property type="entry name" value="NAD(P)-bd_dom_sf"/>
</dbReference>
<keyword evidence="3" id="KW-1185">Reference proteome</keyword>
<organism evidence="2 3">
    <name type="scientific">Planomonospora corallina</name>
    <dbReference type="NCBI Taxonomy" id="1806052"/>
    <lineage>
        <taxon>Bacteria</taxon>
        <taxon>Bacillati</taxon>
        <taxon>Actinomycetota</taxon>
        <taxon>Actinomycetes</taxon>
        <taxon>Streptosporangiales</taxon>
        <taxon>Streptosporangiaceae</taxon>
        <taxon>Planomonospora</taxon>
    </lineage>
</organism>
<dbReference type="NCBIfam" id="NF005559">
    <property type="entry name" value="PRK07231.1"/>
    <property type="match status" value="1"/>
</dbReference>
<accession>A0ABV8IJR6</accession>
<dbReference type="PRINTS" id="PR00081">
    <property type="entry name" value="GDHRDH"/>
</dbReference>
<dbReference type="RefSeq" id="WP_377294075.1">
    <property type="nucleotide sequence ID" value="NZ_JBHSBM010000054.1"/>
</dbReference>
<gene>
    <name evidence="2" type="ORF">ACFOWE_30820</name>
</gene>
<evidence type="ECO:0000313" key="3">
    <source>
        <dbReference type="Proteomes" id="UP001595850"/>
    </source>
</evidence>
<dbReference type="PANTHER" id="PTHR42760:SF122">
    <property type="entry name" value="NAD(P)-BINDING PROTEIN"/>
    <property type="match status" value="1"/>
</dbReference>
<dbReference type="Proteomes" id="UP001595850">
    <property type="component" value="Unassembled WGS sequence"/>
</dbReference>
<protein>
    <submittedName>
        <fullName evidence="2">SDR family NAD(P)-dependent oxidoreductase</fullName>
        <ecNumber evidence="2">1.1.1.-</ecNumber>
    </submittedName>
</protein>
<name>A0ABV8IJR6_9ACTN</name>
<dbReference type="InterPro" id="IPR002347">
    <property type="entry name" value="SDR_fam"/>
</dbReference>
<comment type="similarity">
    <text evidence="1">Belongs to the short-chain dehydrogenases/reductases (SDR) family.</text>
</comment>
<comment type="caution">
    <text evidence="2">The sequence shown here is derived from an EMBL/GenBank/DDBJ whole genome shotgun (WGS) entry which is preliminary data.</text>
</comment>
<reference evidence="3" key="1">
    <citation type="journal article" date="2019" name="Int. J. Syst. Evol. Microbiol.">
        <title>The Global Catalogue of Microorganisms (GCM) 10K type strain sequencing project: providing services to taxonomists for standard genome sequencing and annotation.</title>
        <authorList>
            <consortium name="The Broad Institute Genomics Platform"/>
            <consortium name="The Broad Institute Genome Sequencing Center for Infectious Disease"/>
            <person name="Wu L."/>
            <person name="Ma J."/>
        </authorList>
    </citation>
    <scope>NUCLEOTIDE SEQUENCE [LARGE SCALE GENOMIC DNA]</scope>
    <source>
        <strain evidence="3">TBRC 4489</strain>
    </source>
</reference>
<dbReference type="InterPro" id="IPR020904">
    <property type="entry name" value="Sc_DH/Rdtase_CS"/>
</dbReference>
<dbReference type="SUPFAM" id="SSF51735">
    <property type="entry name" value="NAD(P)-binding Rossmann-fold domains"/>
    <property type="match status" value="1"/>
</dbReference>
<keyword evidence="2" id="KW-0560">Oxidoreductase</keyword>
<dbReference type="Gene3D" id="3.40.50.720">
    <property type="entry name" value="NAD(P)-binding Rossmann-like Domain"/>
    <property type="match status" value="1"/>
</dbReference>
<dbReference type="PRINTS" id="PR00080">
    <property type="entry name" value="SDRFAMILY"/>
</dbReference>
<dbReference type="EMBL" id="JBHSBM010000054">
    <property type="protein sequence ID" value="MFC4062713.1"/>
    <property type="molecule type" value="Genomic_DNA"/>
</dbReference>
<dbReference type="PANTHER" id="PTHR42760">
    <property type="entry name" value="SHORT-CHAIN DEHYDROGENASES/REDUCTASES FAMILY MEMBER"/>
    <property type="match status" value="1"/>
</dbReference>
<evidence type="ECO:0000256" key="1">
    <source>
        <dbReference type="ARBA" id="ARBA00006484"/>
    </source>
</evidence>
<dbReference type="CDD" id="cd05233">
    <property type="entry name" value="SDR_c"/>
    <property type="match status" value="1"/>
</dbReference>
<dbReference type="EC" id="1.1.1.-" evidence="2"/>
<evidence type="ECO:0000313" key="2">
    <source>
        <dbReference type="EMBL" id="MFC4062713.1"/>
    </source>
</evidence>
<proteinExistence type="inferred from homology"/>
<dbReference type="Pfam" id="PF13561">
    <property type="entry name" value="adh_short_C2"/>
    <property type="match status" value="1"/>
</dbReference>
<dbReference type="GO" id="GO:0016491">
    <property type="term" value="F:oxidoreductase activity"/>
    <property type="evidence" value="ECO:0007669"/>
    <property type="project" value="UniProtKB-KW"/>
</dbReference>
<dbReference type="PROSITE" id="PS00061">
    <property type="entry name" value="ADH_SHORT"/>
    <property type="match status" value="1"/>
</dbReference>
<sequence>MSSTPTDLRDRVAIVTGAGSGIGRAMALALAGAGARVVVADIAAEPATGTVKLVQEAEGAARAAVLDVGDEAMVGELVRETVEDWGRIDILCNNAGIIDNMALPAEMSTATWDRVLRVNLTGPFLLTRAVLPQMLAQGGGSIVNTASEAGLRGGAAGVAYTASKHGVVGLTRNVAWAYARSGIRCNAICPGPTETSIAESAAVFDPRGIERLGPVLGLGEIFAKPQDMAAVALFLASDAARLVNGAIIPVDGGWLAG</sequence>